<gene>
    <name evidence="1" type="ORF">LCGC14_2665950</name>
</gene>
<sequence>MTHHRCSKCREEVGTRHKRSGYLFCDECLRRQSWESGPRRGFGDIFSFVSRAWRWLRDATINLFGQPAPAVARKTYNAKTRARMASAQMKALAVPANPAAVSPQMR</sequence>
<dbReference type="AlphaFoldDB" id="A0A0F9C0N8"/>
<protein>
    <submittedName>
        <fullName evidence="1">Uncharacterized protein</fullName>
    </submittedName>
</protein>
<comment type="caution">
    <text evidence="1">The sequence shown here is derived from an EMBL/GenBank/DDBJ whole genome shotgun (WGS) entry which is preliminary data.</text>
</comment>
<name>A0A0F9C0N8_9ZZZZ</name>
<proteinExistence type="predicted"/>
<reference evidence="1" key="1">
    <citation type="journal article" date="2015" name="Nature">
        <title>Complex archaea that bridge the gap between prokaryotes and eukaryotes.</title>
        <authorList>
            <person name="Spang A."/>
            <person name="Saw J.H."/>
            <person name="Jorgensen S.L."/>
            <person name="Zaremba-Niedzwiedzka K."/>
            <person name="Martijn J."/>
            <person name="Lind A.E."/>
            <person name="van Eijk R."/>
            <person name="Schleper C."/>
            <person name="Guy L."/>
            <person name="Ettema T.J."/>
        </authorList>
    </citation>
    <scope>NUCLEOTIDE SEQUENCE</scope>
</reference>
<evidence type="ECO:0000313" key="1">
    <source>
        <dbReference type="EMBL" id="KKK96124.1"/>
    </source>
</evidence>
<dbReference type="EMBL" id="LAZR01046614">
    <property type="protein sequence ID" value="KKK96124.1"/>
    <property type="molecule type" value="Genomic_DNA"/>
</dbReference>
<organism evidence="1">
    <name type="scientific">marine sediment metagenome</name>
    <dbReference type="NCBI Taxonomy" id="412755"/>
    <lineage>
        <taxon>unclassified sequences</taxon>
        <taxon>metagenomes</taxon>
        <taxon>ecological metagenomes</taxon>
    </lineage>
</organism>
<accession>A0A0F9C0N8</accession>